<evidence type="ECO:0000256" key="2">
    <source>
        <dbReference type="ARBA" id="ARBA00005697"/>
    </source>
</evidence>
<feature type="transmembrane region" description="Helical" evidence="7">
    <location>
        <begin position="50"/>
        <end position="69"/>
    </location>
</feature>
<keyword evidence="9" id="KW-1185">Reference proteome</keyword>
<feature type="transmembrane region" description="Helical" evidence="7">
    <location>
        <begin position="166"/>
        <end position="184"/>
    </location>
</feature>
<keyword evidence="5 7" id="KW-1133">Transmembrane helix</keyword>
<protein>
    <submittedName>
        <fullName evidence="8">NCS2 family permease</fullName>
    </submittedName>
</protein>
<proteinExistence type="inferred from homology"/>
<dbReference type="PANTHER" id="PTHR43337">
    <property type="entry name" value="XANTHINE/URACIL PERMEASE C887.17-RELATED"/>
    <property type="match status" value="1"/>
</dbReference>
<feature type="transmembrane region" description="Helical" evidence="7">
    <location>
        <begin position="347"/>
        <end position="373"/>
    </location>
</feature>
<evidence type="ECO:0000256" key="7">
    <source>
        <dbReference type="SAM" id="Phobius"/>
    </source>
</evidence>
<comment type="similarity">
    <text evidence="2">Belongs to the nucleobase:cation symporter-2 (NCS2) (TC 2.A.40) family. Azg-like subfamily.</text>
</comment>
<evidence type="ECO:0000256" key="4">
    <source>
        <dbReference type="ARBA" id="ARBA00022692"/>
    </source>
</evidence>
<keyword evidence="6 7" id="KW-0472">Membrane</keyword>
<evidence type="ECO:0000256" key="3">
    <source>
        <dbReference type="ARBA" id="ARBA00022448"/>
    </source>
</evidence>
<sequence>MAMSYLIFVVPSMLADAGIPKDAAIASTIFVTIAITLLMGLWAKFPVGVAPGLGITAYFAYFVCGPMGFTWQAGLAAVFISGVIFFILTVTHIRELIINAVPLDLKLATAAGIGAFIAFIGMKNCGLIVVDANTGVALGNVAKPEVLLAIAGFFITAALTIRNVPGAMVLGIIITTILSLVLGVQKLPEGDLFSFSVPDLSTTFLALDFGSALSHGLFTIIFTLTMVDLFDNMGTLIGLSRKAGFMEPNGHIRNLDRAFITDSIGTMFSGIVGATTATSYLESAAGVAAGGRTGLTAVTTAVLFAAAFLLIPLVGIVPGYATAPALIMVGVYMMQEVVNIRFDRLEIAIPAFLMIVGMPLTFNIATGFGFGFISYTLVQVLMGRWRNVTPVMYIISAAFAVNFILR</sequence>
<evidence type="ECO:0000313" key="9">
    <source>
        <dbReference type="Proteomes" id="UP000715095"/>
    </source>
</evidence>
<evidence type="ECO:0000256" key="1">
    <source>
        <dbReference type="ARBA" id="ARBA00004127"/>
    </source>
</evidence>
<gene>
    <name evidence="8" type="ORF">H6A60_05575</name>
</gene>
<comment type="subcellular location">
    <subcellularLocation>
        <location evidence="1">Endomembrane system</location>
        <topology evidence="1">Multi-pass membrane protein</topology>
    </subcellularLocation>
</comment>
<feature type="transmembrane region" description="Helical" evidence="7">
    <location>
        <begin position="105"/>
        <end position="129"/>
    </location>
</feature>
<comment type="caution">
    <text evidence="8">The sequence shown here is derived from an EMBL/GenBank/DDBJ whole genome shotgun (WGS) entry which is preliminary data.</text>
</comment>
<name>A0ABS2DRI3_9BURK</name>
<dbReference type="EMBL" id="JACJJC010000007">
    <property type="protein sequence ID" value="MBM6703953.1"/>
    <property type="molecule type" value="Genomic_DNA"/>
</dbReference>
<keyword evidence="4 7" id="KW-0812">Transmembrane</keyword>
<dbReference type="PANTHER" id="PTHR43337:SF1">
    <property type="entry name" value="XANTHINE_URACIL PERMEASE C887.17-RELATED"/>
    <property type="match status" value="1"/>
</dbReference>
<evidence type="ECO:0000256" key="5">
    <source>
        <dbReference type="ARBA" id="ARBA00022989"/>
    </source>
</evidence>
<evidence type="ECO:0000313" key="8">
    <source>
        <dbReference type="EMBL" id="MBM6703953.1"/>
    </source>
</evidence>
<feature type="transmembrane region" description="Helical" evidence="7">
    <location>
        <begin position="141"/>
        <end position="159"/>
    </location>
</feature>
<evidence type="ECO:0000256" key="6">
    <source>
        <dbReference type="ARBA" id="ARBA00023136"/>
    </source>
</evidence>
<organism evidence="8 9">
    <name type="scientific">Sutterella massiliensis</name>
    <dbReference type="NCBI Taxonomy" id="1816689"/>
    <lineage>
        <taxon>Bacteria</taxon>
        <taxon>Pseudomonadati</taxon>
        <taxon>Pseudomonadota</taxon>
        <taxon>Betaproteobacteria</taxon>
        <taxon>Burkholderiales</taxon>
        <taxon>Sutterellaceae</taxon>
        <taxon>Sutterella</taxon>
    </lineage>
</organism>
<dbReference type="Pfam" id="PF00860">
    <property type="entry name" value="Xan_ur_permease"/>
    <property type="match status" value="1"/>
</dbReference>
<feature type="transmembrane region" description="Helical" evidence="7">
    <location>
        <begin position="317"/>
        <end position="335"/>
    </location>
</feature>
<accession>A0ABS2DRI3</accession>
<keyword evidence="3" id="KW-0813">Transport</keyword>
<dbReference type="InterPro" id="IPR006043">
    <property type="entry name" value="NCS2"/>
</dbReference>
<dbReference type="InterPro" id="IPR045018">
    <property type="entry name" value="Azg-like"/>
</dbReference>
<feature type="transmembrane region" description="Helical" evidence="7">
    <location>
        <begin position="25"/>
        <end position="43"/>
    </location>
</feature>
<dbReference type="Proteomes" id="UP000715095">
    <property type="component" value="Unassembled WGS sequence"/>
</dbReference>
<reference evidence="8 9" key="1">
    <citation type="journal article" date="2021" name="Sci. Rep.">
        <title>The distribution of antibiotic resistance genes in chicken gut microbiota commensals.</title>
        <authorList>
            <person name="Juricova H."/>
            <person name="Matiasovicova J."/>
            <person name="Kubasova T."/>
            <person name="Cejkova D."/>
            <person name="Rychlik I."/>
        </authorList>
    </citation>
    <scope>NUCLEOTIDE SEQUENCE [LARGE SCALE GENOMIC DNA]</scope>
    <source>
        <strain evidence="8 9">An829</strain>
    </source>
</reference>
<feature type="transmembrane region" description="Helical" evidence="7">
    <location>
        <begin position="293"/>
        <end position="311"/>
    </location>
</feature>
<feature type="transmembrane region" description="Helical" evidence="7">
    <location>
        <begin position="385"/>
        <end position="405"/>
    </location>
</feature>
<feature type="transmembrane region" description="Helical" evidence="7">
    <location>
        <begin position="204"/>
        <end position="227"/>
    </location>
</feature>
<feature type="transmembrane region" description="Helical" evidence="7">
    <location>
        <begin position="75"/>
        <end position="93"/>
    </location>
</feature>